<dbReference type="Pfam" id="PF13563">
    <property type="entry name" value="2_5_RNA_ligase2"/>
    <property type="match status" value="1"/>
</dbReference>
<feature type="short sequence motif" description="HXTX 1" evidence="2">
    <location>
        <begin position="40"/>
        <end position="43"/>
    </location>
</feature>
<dbReference type="EMBL" id="JACRTC010000003">
    <property type="protein sequence ID" value="MBC8570308.1"/>
    <property type="molecule type" value="Genomic_DNA"/>
</dbReference>
<dbReference type="GO" id="GO:0004113">
    <property type="term" value="F:2',3'-cyclic-nucleotide 3'-phosphodiesterase activity"/>
    <property type="evidence" value="ECO:0007669"/>
    <property type="project" value="InterPro"/>
</dbReference>
<dbReference type="NCBIfam" id="TIGR02258">
    <property type="entry name" value="2_5_ligase"/>
    <property type="match status" value="1"/>
</dbReference>
<dbReference type="AlphaFoldDB" id="A0A926EC23"/>
<reference evidence="3" key="1">
    <citation type="submission" date="2020-08" db="EMBL/GenBank/DDBJ databases">
        <title>Genome public.</title>
        <authorList>
            <person name="Liu C."/>
            <person name="Sun Q."/>
        </authorList>
    </citation>
    <scope>NUCLEOTIDE SEQUENCE</scope>
    <source>
        <strain evidence="3">NSJ-54</strain>
    </source>
</reference>
<comment type="catalytic activity">
    <reaction evidence="2">
        <text>a 3'-end 2',3'-cyclophospho-ribonucleotide-RNA + H2O = a 3'-end 2'-phospho-ribonucleotide-RNA + H(+)</text>
        <dbReference type="Rhea" id="RHEA:11828"/>
        <dbReference type="Rhea" id="RHEA-COMP:10464"/>
        <dbReference type="Rhea" id="RHEA-COMP:17353"/>
        <dbReference type="ChEBI" id="CHEBI:15377"/>
        <dbReference type="ChEBI" id="CHEBI:15378"/>
        <dbReference type="ChEBI" id="CHEBI:83064"/>
        <dbReference type="ChEBI" id="CHEBI:173113"/>
        <dbReference type="EC" id="3.1.4.58"/>
    </reaction>
</comment>
<evidence type="ECO:0000256" key="2">
    <source>
        <dbReference type="HAMAP-Rule" id="MF_01940"/>
    </source>
</evidence>
<evidence type="ECO:0000256" key="1">
    <source>
        <dbReference type="ARBA" id="ARBA00022801"/>
    </source>
</evidence>
<dbReference type="Proteomes" id="UP000660861">
    <property type="component" value="Unassembled WGS sequence"/>
</dbReference>
<name>A0A926EC23_9FIRM</name>
<dbReference type="InterPro" id="IPR004175">
    <property type="entry name" value="RNA_CPDase"/>
</dbReference>
<feature type="active site" description="Proton donor" evidence="2">
    <location>
        <position position="40"/>
    </location>
</feature>
<comment type="caution">
    <text evidence="3">The sequence shown here is derived from an EMBL/GenBank/DDBJ whole genome shotgun (WGS) entry which is preliminary data.</text>
</comment>
<dbReference type="GO" id="GO:0008664">
    <property type="term" value="F:RNA 2',3'-cyclic 3'-phosphodiesterase activity"/>
    <property type="evidence" value="ECO:0007669"/>
    <property type="project" value="UniProtKB-EC"/>
</dbReference>
<sequence length="175" mass="19675">MRLFIAVTLEREIKDKLCAMAKSLAESSLTGSFTRRENMHLTLSFIGETSRLSAVKAALDSIKAQPFSLMIGGAGRFRRNDGDIWWAGARLDPTLVDIQRQLTAALRERGFGVEDKEFTPHLTLGRRIHLRPDFDRAAFTASIPVMEMPVRKISLMKSEFAGGRLVYTEIYAKNL</sequence>
<protein>
    <recommendedName>
        <fullName evidence="2">RNA 2',3'-cyclic phosphodiesterase</fullName>
        <shortName evidence="2">RNA 2',3'-CPDase</shortName>
        <ecNumber evidence="2">3.1.4.58</ecNumber>
    </recommendedName>
</protein>
<dbReference type="PANTHER" id="PTHR35561">
    <property type="entry name" value="RNA 2',3'-CYCLIC PHOSPHODIESTERASE"/>
    <property type="match status" value="1"/>
</dbReference>
<gene>
    <name evidence="3" type="primary">thpR</name>
    <name evidence="3" type="ORF">H8709_05640</name>
</gene>
<accession>A0A926EC23</accession>
<keyword evidence="1 2" id="KW-0378">Hydrolase</keyword>
<evidence type="ECO:0000313" key="4">
    <source>
        <dbReference type="Proteomes" id="UP000660861"/>
    </source>
</evidence>
<organism evidence="3 4">
    <name type="scientific">Zongyangia hominis</name>
    <dbReference type="NCBI Taxonomy" id="2763677"/>
    <lineage>
        <taxon>Bacteria</taxon>
        <taxon>Bacillati</taxon>
        <taxon>Bacillota</taxon>
        <taxon>Clostridia</taxon>
        <taxon>Eubacteriales</taxon>
        <taxon>Oscillospiraceae</taxon>
        <taxon>Zongyangia</taxon>
    </lineage>
</organism>
<comment type="function">
    <text evidence="2">Hydrolyzes RNA 2',3'-cyclic phosphodiester to an RNA 2'-phosphomonoester.</text>
</comment>
<proteinExistence type="inferred from homology"/>
<comment type="similarity">
    <text evidence="2">Belongs to the 2H phosphoesterase superfamily. ThpR family.</text>
</comment>
<dbReference type="SUPFAM" id="SSF55144">
    <property type="entry name" value="LigT-like"/>
    <property type="match status" value="1"/>
</dbReference>
<dbReference type="EC" id="3.1.4.58" evidence="2"/>
<dbReference type="InterPro" id="IPR009097">
    <property type="entry name" value="Cyclic_Pdiesterase"/>
</dbReference>
<dbReference type="Gene3D" id="3.90.1140.10">
    <property type="entry name" value="Cyclic phosphodiesterase"/>
    <property type="match status" value="1"/>
</dbReference>
<keyword evidence="4" id="KW-1185">Reference proteome</keyword>
<feature type="active site" description="Proton acceptor" evidence="2">
    <location>
        <position position="121"/>
    </location>
</feature>
<feature type="short sequence motif" description="HXTX 2" evidence="2">
    <location>
        <begin position="121"/>
        <end position="124"/>
    </location>
</feature>
<dbReference type="RefSeq" id="WP_262397404.1">
    <property type="nucleotide sequence ID" value="NZ_JACRTC010000003.1"/>
</dbReference>
<dbReference type="HAMAP" id="MF_01940">
    <property type="entry name" value="RNA_CPDase"/>
    <property type="match status" value="1"/>
</dbReference>
<dbReference type="PANTHER" id="PTHR35561:SF1">
    <property type="entry name" value="RNA 2',3'-CYCLIC PHOSPHODIESTERASE"/>
    <property type="match status" value="1"/>
</dbReference>
<evidence type="ECO:0000313" key="3">
    <source>
        <dbReference type="EMBL" id="MBC8570308.1"/>
    </source>
</evidence>